<keyword evidence="1" id="KW-1185">Reference proteome</keyword>
<proteinExistence type="predicted"/>
<organism evidence="1 2">
    <name type="scientific">Romanomermis culicivorax</name>
    <name type="common">Nematode worm</name>
    <dbReference type="NCBI Taxonomy" id="13658"/>
    <lineage>
        <taxon>Eukaryota</taxon>
        <taxon>Metazoa</taxon>
        <taxon>Ecdysozoa</taxon>
        <taxon>Nematoda</taxon>
        <taxon>Enoplea</taxon>
        <taxon>Dorylaimia</taxon>
        <taxon>Mermithida</taxon>
        <taxon>Mermithoidea</taxon>
        <taxon>Mermithidae</taxon>
        <taxon>Romanomermis</taxon>
    </lineage>
</organism>
<accession>A0A915JXW3</accession>
<sequence>MEGWLTLIGSLMITVFDHFKIIEIDFLIFGTAAFAETLTASSRYFKRKSSRIYYCVSFQFLDMDALNIGKKPNFVTVNINDIINAPSDSPWFK</sequence>
<reference evidence="2" key="1">
    <citation type="submission" date="2022-11" db="UniProtKB">
        <authorList>
            <consortium name="WormBaseParasite"/>
        </authorList>
    </citation>
    <scope>IDENTIFICATION</scope>
</reference>
<dbReference type="WBParaSite" id="nRc.2.0.1.t31182-RA">
    <property type="protein sequence ID" value="nRc.2.0.1.t31182-RA"/>
    <property type="gene ID" value="nRc.2.0.1.g31182"/>
</dbReference>
<evidence type="ECO:0000313" key="2">
    <source>
        <dbReference type="WBParaSite" id="nRc.2.0.1.t31182-RA"/>
    </source>
</evidence>
<dbReference type="Proteomes" id="UP000887565">
    <property type="component" value="Unplaced"/>
</dbReference>
<dbReference type="AlphaFoldDB" id="A0A915JXW3"/>
<name>A0A915JXW3_ROMCU</name>
<evidence type="ECO:0000313" key="1">
    <source>
        <dbReference type="Proteomes" id="UP000887565"/>
    </source>
</evidence>
<protein>
    <submittedName>
        <fullName evidence="2">Uncharacterized protein</fullName>
    </submittedName>
</protein>